<reference evidence="2 3" key="1">
    <citation type="submission" date="2017-08" db="EMBL/GenBank/DDBJ databases">
        <title>Infants hospitalized years apart are colonized by the same room-sourced microbial strains.</title>
        <authorList>
            <person name="Brooks B."/>
            <person name="Olm M.R."/>
            <person name="Firek B.A."/>
            <person name="Baker R."/>
            <person name="Thomas B.C."/>
            <person name="Morowitz M.J."/>
            <person name="Banfield J.F."/>
        </authorList>
    </citation>
    <scope>NUCLEOTIDE SEQUENCE [LARGE SCALE GENOMIC DNA]</scope>
    <source>
        <strain evidence="2">S2_003_000_R2_11</strain>
    </source>
</reference>
<evidence type="ECO:0000313" key="3">
    <source>
        <dbReference type="Proteomes" id="UP000248975"/>
    </source>
</evidence>
<sequence length="135" mass="14065">MIDRRRGIWSGAFAIAVALATPGLAQDVPSTLVTEAQATCIASRADTYIAENRPVYVVVLPPEGSCPAEIDGTGSLADDSTASGAGIGLKEGESSGFIVMTRTQLVCIKERLADLLEPQLDAPGKFRLSLEKCGG</sequence>
<proteinExistence type="predicted"/>
<gene>
    <name evidence="2" type="ORF">DI533_11660</name>
</gene>
<feature type="chain" id="PRO_5016174299" evidence="1">
    <location>
        <begin position="26"/>
        <end position="135"/>
    </location>
</feature>
<evidence type="ECO:0000256" key="1">
    <source>
        <dbReference type="SAM" id="SignalP"/>
    </source>
</evidence>
<evidence type="ECO:0000313" key="2">
    <source>
        <dbReference type="EMBL" id="PZQ97808.1"/>
    </source>
</evidence>
<dbReference type="AlphaFoldDB" id="A0A2W5S481"/>
<dbReference type="Proteomes" id="UP000248975">
    <property type="component" value="Unassembled WGS sequence"/>
</dbReference>
<feature type="signal peptide" evidence="1">
    <location>
        <begin position="1"/>
        <end position="25"/>
    </location>
</feature>
<keyword evidence="1" id="KW-0732">Signal</keyword>
<accession>A0A2W5S481</accession>
<name>A0A2W5S481_CERSP</name>
<protein>
    <submittedName>
        <fullName evidence="2">Uncharacterized protein</fullName>
    </submittedName>
</protein>
<comment type="caution">
    <text evidence="2">The sequence shown here is derived from an EMBL/GenBank/DDBJ whole genome shotgun (WGS) entry which is preliminary data.</text>
</comment>
<dbReference type="EMBL" id="QFQS01000002">
    <property type="protein sequence ID" value="PZQ97808.1"/>
    <property type="molecule type" value="Genomic_DNA"/>
</dbReference>
<organism evidence="2 3">
    <name type="scientific">Cereibacter sphaeroides</name>
    <name type="common">Rhodobacter sphaeroides</name>
    <dbReference type="NCBI Taxonomy" id="1063"/>
    <lineage>
        <taxon>Bacteria</taxon>
        <taxon>Pseudomonadati</taxon>
        <taxon>Pseudomonadota</taxon>
        <taxon>Alphaproteobacteria</taxon>
        <taxon>Rhodobacterales</taxon>
        <taxon>Paracoccaceae</taxon>
        <taxon>Cereibacter</taxon>
    </lineage>
</organism>